<feature type="domain" description="HNH" evidence="1">
    <location>
        <begin position="67"/>
        <end position="107"/>
    </location>
</feature>
<name>A0A5N8X5W4_9ACTN</name>
<dbReference type="Gene3D" id="1.10.30.50">
    <property type="match status" value="1"/>
</dbReference>
<dbReference type="GO" id="GO:0008270">
    <property type="term" value="F:zinc ion binding"/>
    <property type="evidence" value="ECO:0007669"/>
    <property type="project" value="InterPro"/>
</dbReference>
<dbReference type="RefSeq" id="WP_152869731.1">
    <property type="nucleotide sequence ID" value="NZ_VMNX01000329.1"/>
</dbReference>
<dbReference type="CDD" id="cd00085">
    <property type="entry name" value="HNHc"/>
    <property type="match status" value="1"/>
</dbReference>
<evidence type="ECO:0000259" key="1">
    <source>
        <dbReference type="Pfam" id="PF01844"/>
    </source>
</evidence>
<gene>
    <name evidence="2" type="ORF">FPZ41_42430</name>
</gene>
<dbReference type="InterPro" id="IPR002711">
    <property type="entry name" value="HNH"/>
</dbReference>
<dbReference type="AlphaFoldDB" id="A0A5N8X5W4"/>
<dbReference type="GO" id="GO:0003676">
    <property type="term" value="F:nucleic acid binding"/>
    <property type="evidence" value="ECO:0007669"/>
    <property type="project" value="InterPro"/>
</dbReference>
<accession>A0A5N8X5W4</accession>
<evidence type="ECO:0000313" key="3">
    <source>
        <dbReference type="Proteomes" id="UP000373149"/>
    </source>
</evidence>
<evidence type="ECO:0000313" key="2">
    <source>
        <dbReference type="EMBL" id="MPY54857.1"/>
    </source>
</evidence>
<comment type="caution">
    <text evidence="2">The sequence shown here is derived from an EMBL/GenBank/DDBJ whole genome shotgun (WGS) entry which is preliminary data.</text>
</comment>
<dbReference type="InterPro" id="IPR003615">
    <property type="entry name" value="HNH_nuc"/>
</dbReference>
<dbReference type="Pfam" id="PF01844">
    <property type="entry name" value="HNH"/>
    <property type="match status" value="1"/>
</dbReference>
<sequence length="251" mass="28470">MIRIVRPRLPTELETSLLALTQEMAGTPVPDRGDHAERMWGRNSVRRDVYQPVREALKDMAPGWDCCMYCGNHLADTVDHFVPKSRCALRTFYWPNLLLACSTCNTRFKGDEHRSDGLVGSLLIDPTRENPFDHLDLGLASGVYRPVVGSPKGEWTIEVCGLNTGRRPRVRADTWLNLADDLKDWDRARGEGDVRNMRRKVYRMRTQPFADVCYAALHKAVSDDAPSIFAEAEPGLLDLLRDDELRASFQV</sequence>
<organism evidence="2 3">
    <name type="scientific">Streptomyces acidicola</name>
    <dbReference type="NCBI Taxonomy" id="2596892"/>
    <lineage>
        <taxon>Bacteria</taxon>
        <taxon>Bacillati</taxon>
        <taxon>Actinomycetota</taxon>
        <taxon>Actinomycetes</taxon>
        <taxon>Kitasatosporales</taxon>
        <taxon>Streptomycetaceae</taxon>
        <taxon>Streptomyces</taxon>
    </lineage>
</organism>
<dbReference type="GO" id="GO:0004519">
    <property type="term" value="F:endonuclease activity"/>
    <property type="evidence" value="ECO:0007669"/>
    <property type="project" value="InterPro"/>
</dbReference>
<protein>
    <recommendedName>
        <fullName evidence="1">HNH domain-containing protein</fullName>
    </recommendedName>
</protein>
<keyword evidence="3" id="KW-1185">Reference proteome</keyword>
<dbReference type="EMBL" id="VMNX01000329">
    <property type="protein sequence ID" value="MPY54857.1"/>
    <property type="molecule type" value="Genomic_DNA"/>
</dbReference>
<dbReference type="Proteomes" id="UP000373149">
    <property type="component" value="Unassembled WGS sequence"/>
</dbReference>
<proteinExistence type="predicted"/>
<reference evidence="2 3" key="1">
    <citation type="submission" date="2019-09" db="EMBL/GenBank/DDBJ databases">
        <authorList>
            <person name="Duangmal K."/>
            <person name="Teo W.F.A."/>
            <person name="Lipun K."/>
        </authorList>
    </citation>
    <scope>NUCLEOTIDE SEQUENCE [LARGE SCALE GENOMIC DNA]</scope>
    <source>
        <strain evidence="2 3">K1PN6</strain>
    </source>
</reference>